<proteinExistence type="predicted"/>
<evidence type="ECO:0000259" key="1">
    <source>
        <dbReference type="Pfam" id="PF01425"/>
    </source>
</evidence>
<dbReference type="PANTHER" id="PTHR43372">
    <property type="entry name" value="FATTY-ACID AMIDE HYDROLASE"/>
    <property type="match status" value="1"/>
</dbReference>
<dbReference type="PANTHER" id="PTHR43372:SF3">
    <property type="entry name" value="AT07710P-RELATED"/>
    <property type="match status" value="1"/>
</dbReference>
<dbReference type="SUPFAM" id="SSF81296">
    <property type="entry name" value="E set domains"/>
    <property type="match status" value="1"/>
</dbReference>
<dbReference type="InterPro" id="IPR003172">
    <property type="entry name" value="ML_dom"/>
</dbReference>
<dbReference type="GO" id="GO:0012505">
    <property type="term" value="C:endomembrane system"/>
    <property type="evidence" value="ECO:0007669"/>
    <property type="project" value="TreeGrafter"/>
</dbReference>
<dbReference type="EMBL" id="OC919939">
    <property type="protein sequence ID" value="CAD7652053.1"/>
    <property type="molecule type" value="Genomic_DNA"/>
</dbReference>
<dbReference type="InterPro" id="IPR052739">
    <property type="entry name" value="FAAH2"/>
</dbReference>
<gene>
    <name evidence="3" type="ORF">ONB1V03_LOCUS8720</name>
</gene>
<evidence type="ECO:0000313" key="4">
    <source>
        <dbReference type="Proteomes" id="UP000728032"/>
    </source>
</evidence>
<evidence type="ECO:0000313" key="3">
    <source>
        <dbReference type="EMBL" id="CAD7652053.1"/>
    </source>
</evidence>
<dbReference type="Gene3D" id="2.60.40.770">
    <property type="match status" value="1"/>
</dbReference>
<feature type="domain" description="Amidase" evidence="1">
    <location>
        <begin position="2"/>
        <end position="81"/>
    </location>
</feature>
<dbReference type="Pfam" id="PF01425">
    <property type="entry name" value="Amidase"/>
    <property type="match status" value="1"/>
</dbReference>
<dbReference type="Pfam" id="PF02221">
    <property type="entry name" value="E1_DerP2_DerF2"/>
    <property type="match status" value="1"/>
</dbReference>
<dbReference type="InterPro" id="IPR036928">
    <property type="entry name" value="AS_sf"/>
</dbReference>
<keyword evidence="4" id="KW-1185">Reference proteome</keyword>
<reference evidence="3" key="1">
    <citation type="submission" date="2020-11" db="EMBL/GenBank/DDBJ databases">
        <authorList>
            <person name="Tran Van P."/>
        </authorList>
    </citation>
    <scope>NUCLEOTIDE SEQUENCE</scope>
</reference>
<protein>
    <recommendedName>
        <fullName evidence="5">Amidase domain-containing protein</fullName>
    </recommendedName>
</protein>
<accession>A0A7R9M266</accession>
<sequence>MRQNLIQELHQLLGKDGILVFPAHPEEAVKHNSTLLKVWNVSYTQLFNTLNVAITSVPLGLSRTGLPIGLQIISSPLNDRLTIAVAEELERAFGGWDSDLVKLYGSLRTGGLFDVEVPYIGMDENACNKGYNKNKLDCPLEKGKTYKFTLVQTVPYSSRFNVFRYTTWRLVSSAYKDLTCAEFDIYQDIALNRYFSQFAERLN</sequence>
<dbReference type="Gene3D" id="3.90.1300.10">
    <property type="entry name" value="Amidase signature (AS) domain"/>
    <property type="match status" value="1"/>
</dbReference>
<dbReference type="InterPro" id="IPR023631">
    <property type="entry name" value="Amidase_dom"/>
</dbReference>
<feature type="domain" description="MD-2-related lipid-recognition" evidence="2">
    <location>
        <begin position="112"/>
        <end position="185"/>
    </location>
</feature>
<evidence type="ECO:0000259" key="2">
    <source>
        <dbReference type="Pfam" id="PF02221"/>
    </source>
</evidence>
<dbReference type="Proteomes" id="UP000728032">
    <property type="component" value="Unassembled WGS sequence"/>
</dbReference>
<dbReference type="InterPro" id="IPR014756">
    <property type="entry name" value="Ig_E-set"/>
</dbReference>
<organism evidence="3">
    <name type="scientific">Oppiella nova</name>
    <dbReference type="NCBI Taxonomy" id="334625"/>
    <lineage>
        <taxon>Eukaryota</taxon>
        <taxon>Metazoa</taxon>
        <taxon>Ecdysozoa</taxon>
        <taxon>Arthropoda</taxon>
        <taxon>Chelicerata</taxon>
        <taxon>Arachnida</taxon>
        <taxon>Acari</taxon>
        <taxon>Acariformes</taxon>
        <taxon>Sarcoptiformes</taxon>
        <taxon>Oribatida</taxon>
        <taxon>Brachypylina</taxon>
        <taxon>Oppioidea</taxon>
        <taxon>Oppiidae</taxon>
        <taxon>Oppiella</taxon>
    </lineage>
</organism>
<evidence type="ECO:0008006" key="5">
    <source>
        <dbReference type="Google" id="ProtNLM"/>
    </source>
</evidence>
<name>A0A7R9M266_9ACAR</name>
<dbReference type="EMBL" id="CAJPVJ010005114">
    <property type="protein sequence ID" value="CAG2169240.1"/>
    <property type="molecule type" value="Genomic_DNA"/>
</dbReference>
<dbReference type="AlphaFoldDB" id="A0A7R9M266"/>
<dbReference type="SUPFAM" id="SSF75304">
    <property type="entry name" value="Amidase signature (AS) enzymes"/>
    <property type="match status" value="1"/>
</dbReference>
<dbReference type="OrthoDB" id="6512515at2759"/>